<dbReference type="GO" id="GO:0006508">
    <property type="term" value="P:proteolysis"/>
    <property type="evidence" value="ECO:0007669"/>
    <property type="project" value="UniProtKB-KW"/>
</dbReference>
<dbReference type="Proteomes" id="UP000017127">
    <property type="component" value="Unassembled WGS sequence"/>
</dbReference>
<keyword evidence="4" id="KW-1003">Cell membrane</keyword>
<evidence type="ECO:0000256" key="5">
    <source>
        <dbReference type="ARBA" id="ARBA00022519"/>
    </source>
</evidence>
<gene>
    <name evidence="17" type="ORF">M595_1655</name>
</gene>
<comment type="similarity">
    <text evidence="3">Belongs to the transpeptidase family.</text>
</comment>
<dbReference type="PANTHER" id="PTHR30627:SF2">
    <property type="entry name" value="PEPTIDOGLYCAN D,D-TRANSPEPTIDASE MRDA"/>
    <property type="match status" value="1"/>
</dbReference>
<dbReference type="InterPro" id="IPR050515">
    <property type="entry name" value="Beta-lactam/transpept"/>
</dbReference>
<proteinExistence type="inferred from homology"/>
<dbReference type="InterPro" id="IPR012338">
    <property type="entry name" value="Beta-lactam/transpept-like"/>
</dbReference>
<feature type="domain" description="Penicillin-binding protein transpeptidase" evidence="15">
    <location>
        <begin position="279"/>
        <end position="590"/>
    </location>
</feature>
<dbReference type="Pfam" id="PF00905">
    <property type="entry name" value="Transpeptidase"/>
    <property type="match status" value="1"/>
</dbReference>
<keyword evidence="9" id="KW-0133">Cell shape</keyword>
<dbReference type="SUPFAM" id="SSF56519">
    <property type="entry name" value="Penicillin binding protein dimerisation domain"/>
    <property type="match status" value="1"/>
</dbReference>
<evidence type="ECO:0000256" key="9">
    <source>
        <dbReference type="ARBA" id="ARBA00022960"/>
    </source>
</evidence>
<dbReference type="Gene3D" id="3.90.1310.10">
    <property type="entry name" value="Penicillin-binding protein 2a (Domain 2)"/>
    <property type="match status" value="1"/>
</dbReference>
<keyword evidence="12 14" id="KW-0472">Membrane</keyword>
<dbReference type="GO" id="GO:0008360">
    <property type="term" value="P:regulation of cell shape"/>
    <property type="evidence" value="ECO:0007669"/>
    <property type="project" value="UniProtKB-KW"/>
</dbReference>
<evidence type="ECO:0000256" key="6">
    <source>
        <dbReference type="ARBA" id="ARBA00022670"/>
    </source>
</evidence>
<evidence type="ECO:0000259" key="16">
    <source>
        <dbReference type="Pfam" id="PF03717"/>
    </source>
</evidence>
<accession>U7QKG9</accession>
<evidence type="ECO:0000256" key="2">
    <source>
        <dbReference type="ARBA" id="ARBA00004236"/>
    </source>
</evidence>
<dbReference type="InterPro" id="IPR017790">
    <property type="entry name" value="Penicillin-binding_protein_2"/>
</dbReference>
<dbReference type="Gene3D" id="3.40.710.10">
    <property type="entry name" value="DD-peptidase/beta-lactamase superfamily"/>
    <property type="match status" value="1"/>
</dbReference>
<evidence type="ECO:0000313" key="18">
    <source>
        <dbReference type="Proteomes" id="UP000017127"/>
    </source>
</evidence>
<protein>
    <submittedName>
        <fullName evidence="17">Penicillin-binding protein 2</fullName>
    </submittedName>
</protein>
<name>U7QKG9_9CYAN</name>
<evidence type="ECO:0000256" key="11">
    <source>
        <dbReference type="ARBA" id="ARBA00022989"/>
    </source>
</evidence>
<evidence type="ECO:0000256" key="1">
    <source>
        <dbReference type="ARBA" id="ARBA00004167"/>
    </source>
</evidence>
<dbReference type="InterPro" id="IPR036138">
    <property type="entry name" value="PBP_dimer_sf"/>
</dbReference>
<comment type="caution">
    <text evidence="17">The sequence shown here is derived from an EMBL/GenBank/DDBJ whole genome shotgun (WGS) entry which is preliminary data.</text>
</comment>
<keyword evidence="11 14" id="KW-1133">Transmembrane helix</keyword>
<evidence type="ECO:0000313" key="17">
    <source>
        <dbReference type="EMBL" id="ERT08373.1"/>
    </source>
</evidence>
<dbReference type="GO" id="GO:0009252">
    <property type="term" value="P:peptidoglycan biosynthetic process"/>
    <property type="evidence" value="ECO:0007669"/>
    <property type="project" value="UniProtKB-KW"/>
</dbReference>
<dbReference type="PANTHER" id="PTHR30627">
    <property type="entry name" value="PEPTIDOGLYCAN D,D-TRANSPEPTIDASE"/>
    <property type="match status" value="1"/>
</dbReference>
<dbReference type="Pfam" id="PF03717">
    <property type="entry name" value="PBP_dimer"/>
    <property type="match status" value="1"/>
</dbReference>
<keyword evidence="8" id="KW-0378">Hydrolase</keyword>
<evidence type="ECO:0000256" key="3">
    <source>
        <dbReference type="ARBA" id="ARBA00007171"/>
    </source>
</evidence>
<keyword evidence="6" id="KW-0645">Protease</keyword>
<dbReference type="NCBIfam" id="TIGR03423">
    <property type="entry name" value="pbp2_mrdA"/>
    <property type="match status" value="1"/>
</dbReference>
<organism evidence="17 18">
    <name type="scientific">Lyngbya aestuarii BL J</name>
    <dbReference type="NCBI Taxonomy" id="1348334"/>
    <lineage>
        <taxon>Bacteria</taxon>
        <taxon>Bacillati</taxon>
        <taxon>Cyanobacteriota</taxon>
        <taxon>Cyanophyceae</taxon>
        <taxon>Oscillatoriophycideae</taxon>
        <taxon>Oscillatoriales</taxon>
        <taxon>Microcoleaceae</taxon>
        <taxon>Lyngbya</taxon>
    </lineage>
</organism>
<keyword evidence="18" id="KW-1185">Reference proteome</keyword>
<sequence length="601" mass="64901">MVRQLSFTSETSSINFLKSPSKSDKRDSRYLYRAVAFILLITGLMGVSVYRLVGLQLIEGKQNRIRAEENRIRLLPIPSNRGRIYDRNNQPLADNHLTRAVYLWPKEQTPEEWKQTASQLSKVLDVPTEEIIAKLEKVNYNSAAPVRITRSVTPEAFVWIGENALELPGVEIRSDSNRYYPHGSLASHVLGYIGEATLEDLQANPEYPMGMIVGQLGLEAGANDQLAGVWGARLVEVNAQNEELRLLGEKPSIGGKGIKLTLDIALQKAAEQGLGNRRGAAVALNVKTGEVLAMASSPRFNPNTFTKPISSEEWQRLQGLENPFLNRTLQGYPPGSTFKIVSSAAGMGSGKFSPGSMIGTSASITVGGITFHEHSGSYGVIGFRDALAFSSNTFFYRLGMAVGAEEIAKWAGRFGIGNTDLKLLKLGEGSTGFVPTPDNKEEIFGEPWYLGDTITMSIGQGAVLATPLELAVMVATASNGGNRVKPHLLAEMTNTPETKPVPTGLDPQAINTIKEGLVSVVQYGTGQGMNDGTIPLTGGKTGTSEVLWQQSHSLFVGFGPAKNPEIAIAVVIENGGYGSVAAAPVAKQMFQTYFSRKNQKK</sequence>
<feature type="transmembrane region" description="Helical" evidence="14">
    <location>
        <begin position="30"/>
        <end position="53"/>
    </location>
</feature>
<dbReference type="EMBL" id="AUZM01000011">
    <property type="protein sequence ID" value="ERT08373.1"/>
    <property type="molecule type" value="Genomic_DNA"/>
</dbReference>
<evidence type="ECO:0000256" key="10">
    <source>
        <dbReference type="ARBA" id="ARBA00022984"/>
    </source>
</evidence>
<dbReference type="GO" id="GO:0008658">
    <property type="term" value="F:penicillin binding"/>
    <property type="evidence" value="ECO:0007669"/>
    <property type="project" value="InterPro"/>
</dbReference>
<dbReference type="GO" id="GO:0071555">
    <property type="term" value="P:cell wall organization"/>
    <property type="evidence" value="ECO:0007669"/>
    <property type="project" value="UniProtKB-KW"/>
</dbReference>
<evidence type="ECO:0000256" key="13">
    <source>
        <dbReference type="ARBA" id="ARBA00023316"/>
    </source>
</evidence>
<keyword evidence="13" id="KW-0961">Cell wall biogenesis/degradation</keyword>
<keyword evidence="5" id="KW-0997">Cell inner membrane</keyword>
<evidence type="ECO:0000256" key="12">
    <source>
        <dbReference type="ARBA" id="ARBA00023136"/>
    </source>
</evidence>
<dbReference type="RefSeq" id="WP_023065415.1">
    <property type="nucleotide sequence ID" value="NZ_AUZM01000011.1"/>
</dbReference>
<evidence type="ECO:0000256" key="7">
    <source>
        <dbReference type="ARBA" id="ARBA00022692"/>
    </source>
</evidence>
<dbReference type="SUPFAM" id="SSF56601">
    <property type="entry name" value="beta-lactamase/transpeptidase-like"/>
    <property type="match status" value="1"/>
</dbReference>
<reference evidence="17 18" key="1">
    <citation type="journal article" date="2013" name="Front. Microbiol.">
        <title>Comparative genomic analyses of the cyanobacterium, Lyngbya aestuarii BL J, a powerful hydrogen producer.</title>
        <authorList>
            <person name="Kothari A."/>
            <person name="Vaughn M."/>
            <person name="Garcia-Pichel F."/>
        </authorList>
    </citation>
    <scope>NUCLEOTIDE SEQUENCE [LARGE SCALE GENOMIC DNA]</scope>
    <source>
        <strain evidence="17 18">BL J</strain>
    </source>
</reference>
<evidence type="ECO:0000256" key="14">
    <source>
        <dbReference type="SAM" id="Phobius"/>
    </source>
</evidence>
<dbReference type="Gene3D" id="3.30.1390.30">
    <property type="entry name" value="Penicillin-binding protein 2a, domain 3"/>
    <property type="match status" value="1"/>
</dbReference>
<dbReference type="InterPro" id="IPR005311">
    <property type="entry name" value="PBP_dimer"/>
</dbReference>
<keyword evidence="7 14" id="KW-0812">Transmembrane</keyword>
<dbReference type="InterPro" id="IPR001460">
    <property type="entry name" value="PCN-bd_Tpept"/>
</dbReference>
<evidence type="ECO:0000259" key="15">
    <source>
        <dbReference type="Pfam" id="PF00905"/>
    </source>
</evidence>
<evidence type="ECO:0000256" key="8">
    <source>
        <dbReference type="ARBA" id="ARBA00022801"/>
    </source>
</evidence>
<dbReference type="AlphaFoldDB" id="U7QKG9"/>
<dbReference type="GO" id="GO:0009002">
    <property type="term" value="F:serine-type D-Ala-D-Ala carboxypeptidase activity"/>
    <property type="evidence" value="ECO:0007669"/>
    <property type="project" value="InterPro"/>
</dbReference>
<dbReference type="GO" id="GO:0071972">
    <property type="term" value="F:peptidoglycan L,D-transpeptidase activity"/>
    <property type="evidence" value="ECO:0007669"/>
    <property type="project" value="TreeGrafter"/>
</dbReference>
<dbReference type="OrthoDB" id="9766847at2"/>
<evidence type="ECO:0000256" key="4">
    <source>
        <dbReference type="ARBA" id="ARBA00022475"/>
    </source>
</evidence>
<dbReference type="PATRIC" id="fig|1348334.3.peg.1616"/>
<dbReference type="GO" id="GO:0005886">
    <property type="term" value="C:plasma membrane"/>
    <property type="evidence" value="ECO:0007669"/>
    <property type="project" value="UniProtKB-SubCell"/>
</dbReference>
<comment type="subcellular location">
    <subcellularLocation>
        <location evidence="2">Cell membrane</location>
    </subcellularLocation>
    <subcellularLocation>
        <location evidence="1">Membrane</location>
        <topology evidence="1">Single-pass membrane protein</topology>
    </subcellularLocation>
</comment>
<feature type="domain" description="Penicillin-binding protein dimerisation" evidence="16">
    <location>
        <begin position="77"/>
        <end position="245"/>
    </location>
</feature>
<keyword evidence="10" id="KW-0573">Peptidoglycan synthesis</keyword>